<evidence type="ECO:0000313" key="7">
    <source>
        <dbReference type="Proteomes" id="UP001241092"/>
    </source>
</evidence>
<dbReference type="EMBL" id="AP027452">
    <property type="protein sequence ID" value="BDY29775.1"/>
    <property type="molecule type" value="Genomic_DNA"/>
</dbReference>
<evidence type="ECO:0000256" key="4">
    <source>
        <dbReference type="SAM" id="Coils"/>
    </source>
</evidence>
<gene>
    <name evidence="6" type="ORF">hbim_03715</name>
</gene>
<dbReference type="GO" id="GO:0016887">
    <property type="term" value="F:ATP hydrolysis activity"/>
    <property type="evidence" value="ECO:0007669"/>
    <property type="project" value="InterPro"/>
</dbReference>
<evidence type="ECO:0000259" key="5">
    <source>
        <dbReference type="Pfam" id="PF13476"/>
    </source>
</evidence>
<dbReference type="GO" id="GO:0006302">
    <property type="term" value="P:double-strand break repair"/>
    <property type="evidence" value="ECO:0007669"/>
    <property type="project" value="InterPro"/>
</dbReference>
<feature type="domain" description="Rad50/SbcC-type AAA" evidence="5">
    <location>
        <begin position="5"/>
        <end position="226"/>
    </location>
</feature>
<feature type="coiled-coil region" evidence="4">
    <location>
        <begin position="395"/>
        <end position="459"/>
    </location>
</feature>
<reference evidence="6" key="1">
    <citation type="submission" date="2023-03" db="EMBL/GenBank/DDBJ databases">
        <title>Draft genome sequence of a Mycolicibacterium mageritense strain H4_3_1 isolated from a hybrid biological-inorganic system reactor.</title>
        <authorList>
            <person name="Feng X."/>
            <person name="Kazama D."/>
            <person name="Sato K."/>
            <person name="Kobayashi H."/>
        </authorList>
    </citation>
    <scope>NUCLEOTIDE SEQUENCE</scope>
    <source>
        <strain evidence="6">H4_3_1</strain>
    </source>
</reference>
<evidence type="ECO:0000313" key="6">
    <source>
        <dbReference type="EMBL" id="BDY29775.1"/>
    </source>
</evidence>
<evidence type="ECO:0000256" key="3">
    <source>
        <dbReference type="ARBA" id="ARBA00013368"/>
    </source>
</evidence>
<name>A0AAI8TVL7_MYCME</name>
<dbReference type="Gene3D" id="3.40.50.300">
    <property type="entry name" value="P-loop containing nucleotide triphosphate hydrolases"/>
    <property type="match status" value="2"/>
</dbReference>
<sequence length="658" mass="72291">MILNKLVLHNVGTFAGRHEIDLTPKSPKKPIILIGGLNGAGKTTILESIQLALYGPLAQGSARRNSGSYDNYLRGLIHRGVPASDGAAIELTFTAHQEGAAHTYWVRRSWKSAGASIRELLNVSMDGRHNQSLTSTWSEHVETFLPRGIAGLFFFDGEQIEALADLDRSRQVLRSALAALLGLDLVDRLATDLTVLKRRHRSAQIPDRIRQEIEEKKERLTALRQAEESGVEVEAARCGDVERCKKLFFEATEEFRAAGGDLLEGRESSEAAAAKARANLAQCEDEIRHEMAGVAPLLQVDGLLSRLLAQVRIEEEAERAALIVDALRPRDEALLGKLKSAKVKAATIQEVKRYLDEDRSERHSSATAEAIVGFGVPVALESLSTSTLPDTLKRLQSLVRRRAELVDEADEAERVLAAIPDREAVALLLKRREDARTALHRAEAALELASESLKSARNARVKAHAAYESALDKAAHENLVADDDRRLVEHADRVAATLNQLRVAATRQHLGRISQLVLEALNVLLRKDNLIADVQIDPETHSVSLTGSDGYPLPATDLSAGERQLLAVALLWGLARAAGQPLPVVIDTPLGRLDGTHREHLLERYFPQASHQVVLLSTDTEIDDEAFGRIVQKVGRRYQLVFDSNTNATSVENGYFWG</sequence>
<dbReference type="NCBIfam" id="TIGR03185">
    <property type="entry name" value="DNA_S_dndD"/>
    <property type="match status" value="1"/>
</dbReference>
<evidence type="ECO:0000256" key="1">
    <source>
        <dbReference type="ARBA" id="ARBA00006930"/>
    </source>
</evidence>
<evidence type="ECO:0000256" key="2">
    <source>
        <dbReference type="ARBA" id="ARBA00011322"/>
    </source>
</evidence>
<dbReference type="InterPro" id="IPR038729">
    <property type="entry name" value="Rad50/SbcC_AAA"/>
</dbReference>
<dbReference type="SUPFAM" id="SSF52540">
    <property type="entry name" value="P-loop containing nucleoside triphosphate hydrolases"/>
    <property type="match status" value="1"/>
</dbReference>
<proteinExistence type="inferred from homology"/>
<protein>
    <recommendedName>
        <fullName evidence="3">Nuclease SbcCD subunit C</fullName>
    </recommendedName>
</protein>
<dbReference type="Pfam" id="PF13476">
    <property type="entry name" value="AAA_23"/>
    <property type="match status" value="1"/>
</dbReference>
<dbReference type="Proteomes" id="UP001241092">
    <property type="component" value="Chromosome"/>
</dbReference>
<dbReference type="InterPro" id="IPR017599">
    <property type="entry name" value="DNA_S_DndD"/>
</dbReference>
<comment type="similarity">
    <text evidence="1">Belongs to the SMC family. SbcC subfamily.</text>
</comment>
<dbReference type="PANTHER" id="PTHR32114">
    <property type="entry name" value="ABC TRANSPORTER ABCH.3"/>
    <property type="match status" value="1"/>
</dbReference>
<dbReference type="InterPro" id="IPR027417">
    <property type="entry name" value="P-loop_NTPase"/>
</dbReference>
<dbReference type="REBASE" id="699925">
    <property type="entry name" value="M.MmaH431DndDP"/>
</dbReference>
<dbReference type="AlphaFoldDB" id="A0AAI8TVL7"/>
<organism evidence="6 7">
    <name type="scientific">Mycolicibacterium mageritense</name>
    <name type="common">Mycobacterium mageritense</name>
    <dbReference type="NCBI Taxonomy" id="53462"/>
    <lineage>
        <taxon>Bacteria</taxon>
        <taxon>Bacillati</taxon>
        <taxon>Actinomycetota</taxon>
        <taxon>Actinomycetes</taxon>
        <taxon>Mycobacteriales</taxon>
        <taxon>Mycobacteriaceae</taxon>
        <taxon>Mycolicibacterium</taxon>
    </lineage>
</organism>
<keyword evidence="4" id="KW-0175">Coiled coil</keyword>
<comment type="subunit">
    <text evidence="2">Heterodimer of SbcC and SbcD.</text>
</comment>
<dbReference type="RefSeq" id="WP_286210986.1">
    <property type="nucleotide sequence ID" value="NZ_AP027452.1"/>
</dbReference>
<accession>A0AAI8TVL7</accession>
<dbReference type="PANTHER" id="PTHR32114:SF2">
    <property type="entry name" value="ABC TRANSPORTER ABCH.3"/>
    <property type="match status" value="1"/>
</dbReference>